<evidence type="ECO:0000313" key="2">
    <source>
        <dbReference type="EMBL" id="KAK3925285.1"/>
    </source>
</evidence>
<comment type="caution">
    <text evidence="2">The sequence shown here is derived from an EMBL/GenBank/DDBJ whole genome shotgun (WGS) entry which is preliminary data.</text>
</comment>
<feature type="region of interest" description="Disordered" evidence="1">
    <location>
        <begin position="122"/>
        <end position="151"/>
    </location>
</feature>
<feature type="region of interest" description="Disordered" evidence="1">
    <location>
        <begin position="193"/>
        <end position="226"/>
    </location>
</feature>
<dbReference type="EMBL" id="JAHWGI010001226">
    <property type="protein sequence ID" value="KAK3925285.1"/>
    <property type="molecule type" value="Genomic_DNA"/>
</dbReference>
<gene>
    <name evidence="2" type="ORF">KUF71_013492</name>
</gene>
<sequence length="367" mass="40750">MAGKHSSLNGKPDNGSIVDTSQWVARVQFPTHPRGPFTVPVSSLSALKKVGPKTYKSLPWEPRTPKDYDPKIWYGVKTDINMTPGSKPTVWKAHIGRITETAAEMEKQIQEGTRRIVFPPVSTQDQDSEVESTANEEEGMRWPKQSSNPITIAREVRRSGQNAKQRSHNKMYKDYMRSEQLEMISMISTAADQEGYRAGSESDSGDEIIQEEDSSQSPVNVVNPADAGVVPNQVEELKKLLAEERKQNAQAQEAFLAAIMVAVGQKVETIVSEKVAAINCTVSSITAKITSLEERVTSSSGKSFESKRDFVISWLNKIPPNHLLPPADLQKIETRLNNKRRVKIVRALLRGSGAAYSRTAPNRNLVR</sequence>
<dbReference type="Proteomes" id="UP001219518">
    <property type="component" value="Unassembled WGS sequence"/>
</dbReference>
<dbReference type="AlphaFoldDB" id="A0AAE1HPT6"/>
<feature type="compositionally biased region" description="Acidic residues" evidence="1">
    <location>
        <begin position="126"/>
        <end position="137"/>
    </location>
</feature>
<protein>
    <submittedName>
        <fullName evidence="2">UDP-N-acetylenolpyruvoylglucosamine reductase</fullName>
    </submittedName>
</protein>
<accession>A0AAE1HPT6</accession>
<feature type="compositionally biased region" description="Acidic residues" evidence="1">
    <location>
        <begin position="203"/>
        <end position="214"/>
    </location>
</feature>
<name>A0AAE1HPT6_9NEOP</name>
<reference evidence="2" key="2">
    <citation type="journal article" date="2023" name="BMC Genomics">
        <title>Pest status, molecular evolution, and epigenetic factors derived from the genome assembly of Frankliniella fusca, a thysanopteran phytovirus vector.</title>
        <authorList>
            <person name="Catto M.A."/>
            <person name="Labadie P.E."/>
            <person name="Jacobson A.L."/>
            <person name="Kennedy G.G."/>
            <person name="Srinivasan R."/>
            <person name="Hunt B.G."/>
        </authorList>
    </citation>
    <scope>NUCLEOTIDE SEQUENCE</scope>
    <source>
        <strain evidence="2">PL_HMW_Pooled</strain>
    </source>
</reference>
<organism evidence="2 3">
    <name type="scientific">Frankliniella fusca</name>
    <dbReference type="NCBI Taxonomy" id="407009"/>
    <lineage>
        <taxon>Eukaryota</taxon>
        <taxon>Metazoa</taxon>
        <taxon>Ecdysozoa</taxon>
        <taxon>Arthropoda</taxon>
        <taxon>Hexapoda</taxon>
        <taxon>Insecta</taxon>
        <taxon>Pterygota</taxon>
        <taxon>Neoptera</taxon>
        <taxon>Paraneoptera</taxon>
        <taxon>Thysanoptera</taxon>
        <taxon>Terebrantia</taxon>
        <taxon>Thripoidea</taxon>
        <taxon>Thripidae</taxon>
        <taxon>Frankliniella</taxon>
    </lineage>
</organism>
<proteinExistence type="predicted"/>
<evidence type="ECO:0000256" key="1">
    <source>
        <dbReference type="SAM" id="MobiDB-lite"/>
    </source>
</evidence>
<reference evidence="2" key="1">
    <citation type="submission" date="2021-07" db="EMBL/GenBank/DDBJ databases">
        <authorList>
            <person name="Catto M.A."/>
            <person name="Jacobson A."/>
            <person name="Kennedy G."/>
            <person name="Labadie P."/>
            <person name="Hunt B.G."/>
            <person name="Srinivasan R."/>
        </authorList>
    </citation>
    <scope>NUCLEOTIDE SEQUENCE</scope>
    <source>
        <strain evidence="2">PL_HMW_Pooled</strain>
        <tissue evidence="2">Head</tissue>
    </source>
</reference>
<evidence type="ECO:0000313" key="3">
    <source>
        <dbReference type="Proteomes" id="UP001219518"/>
    </source>
</evidence>
<keyword evidence="3" id="KW-1185">Reference proteome</keyword>